<gene>
    <name evidence="5" type="ORF">SAMN05216418_2314</name>
</gene>
<sequence>MTARRSTTFARNGEEVEARLREQYGDYRVLDPAATMSDDIVRRPGFLLNRATFSGTVEMTLGSGSFVSLGGATGVCRWSTRDEQGDAAVSAYLVLPGVKTTVRITDSVGAGVSFTPEALQRTVRRMYADDRLTLRFESSHPRSPDTGRALREMVQFVVAERETAWESDLVAASMSRHVAARIVELFPWRHDPVDRPVTARALLTGYRRAMRYIDDYASLPITVEDIAEAAGLPSAQLDAAFRWHSPSGGATSDVVRQVRLAAAHRDLLAAGPRNTVRAVALRWGFTPEGFARVYRRHFGVEPSVVLEQGPPPRSPDPPEGGV</sequence>
<organism evidence="5 6">
    <name type="scientific">Microbacterium enclense</name>
    <dbReference type="NCBI Taxonomy" id="993073"/>
    <lineage>
        <taxon>Bacteria</taxon>
        <taxon>Bacillati</taxon>
        <taxon>Actinomycetota</taxon>
        <taxon>Actinomycetes</taxon>
        <taxon>Micrococcales</taxon>
        <taxon>Microbacteriaceae</taxon>
        <taxon>Microbacterium</taxon>
    </lineage>
</organism>
<keyword evidence="2 5" id="KW-0238">DNA-binding</keyword>
<evidence type="ECO:0000256" key="1">
    <source>
        <dbReference type="ARBA" id="ARBA00023015"/>
    </source>
</evidence>
<evidence type="ECO:0000256" key="3">
    <source>
        <dbReference type="ARBA" id="ARBA00023163"/>
    </source>
</evidence>
<keyword evidence="3" id="KW-0804">Transcription</keyword>
<evidence type="ECO:0000259" key="4">
    <source>
        <dbReference type="PROSITE" id="PS01124"/>
    </source>
</evidence>
<dbReference type="AlphaFoldDB" id="A0A1G6LWT3"/>
<name>A0A1G6LWT3_9MICO</name>
<evidence type="ECO:0000256" key="2">
    <source>
        <dbReference type="ARBA" id="ARBA00023125"/>
    </source>
</evidence>
<dbReference type="RefSeq" id="WP_058232510.1">
    <property type="nucleotide sequence ID" value="NZ_FMYG01000005.1"/>
</dbReference>
<dbReference type="GO" id="GO:0003700">
    <property type="term" value="F:DNA-binding transcription factor activity"/>
    <property type="evidence" value="ECO:0007669"/>
    <property type="project" value="InterPro"/>
</dbReference>
<evidence type="ECO:0000313" key="5">
    <source>
        <dbReference type="EMBL" id="SDC47176.1"/>
    </source>
</evidence>
<dbReference type="PROSITE" id="PS01124">
    <property type="entry name" value="HTH_ARAC_FAMILY_2"/>
    <property type="match status" value="1"/>
</dbReference>
<proteinExistence type="predicted"/>
<dbReference type="InterPro" id="IPR018060">
    <property type="entry name" value="HTH_AraC"/>
</dbReference>
<dbReference type="InterPro" id="IPR050204">
    <property type="entry name" value="AraC_XylS_family_regulators"/>
</dbReference>
<evidence type="ECO:0000313" key="6">
    <source>
        <dbReference type="Proteomes" id="UP000183203"/>
    </source>
</evidence>
<dbReference type="PANTHER" id="PTHR46796:SF12">
    <property type="entry name" value="HTH-TYPE DNA-BINDING TRANSCRIPTIONAL ACTIVATOR EUTR"/>
    <property type="match status" value="1"/>
</dbReference>
<dbReference type="Proteomes" id="UP000183203">
    <property type="component" value="Unassembled WGS sequence"/>
</dbReference>
<feature type="domain" description="HTH araC/xylS-type" evidence="4">
    <location>
        <begin position="207"/>
        <end position="308"/>
    </location>
</feature>
<keyword evidence="1" id="KW-0805">Transcription regulation</keyword>
<protein>
    <submittedName>
        <fullName evidence="5">AraC-type DNA-binding protein</fullName>
    </submittedName>
</protein>
<dbReference type="Pfam" id="PF12833">
    <property type="entry name" value="HTH_18"/>
    <property type="match status" value="1"/>
</dbReference>
<dbReference type="PANTHER" id="PTHR46796">
    <property type="entry name" value="HTH-TYPE TRANSCRIPTIONAL ACTIVATOR RHAS-RELATED"/>
    <property type="match status" value="1"/>
</dbReference>
<dbReference type="SMART" id="SM00342">
    <property type="entry name" value="HTH_ARAC"/>
    <property type="match status" value="1"/>
</dbReference>
<dbReference type="STRING" id="993073.AS029_10225"/>
<dbReference type="EMBL" id="FMYG01000005">
    <property type="protein sequence ID" value="SDC47176.1"/>
    <property type="molecule type" value="Genomic_DNA"/>
</dbReference>
<dbReference type="Gene3D" id="1.10.10.60">
    <property type="entry name" value="Homeodomain-like"/>
    <property type="match status" value="1"/>
</dbReference>
<dbReference type="GO" id="GO:0043565">
    <property type="term" value="F:sequence-specific DNA binding"/>
    <property type="evidence" value="ECO:0007669"/>
    <property type="project" value="InterPro"/>
</dbReference>
<accession>A0A1G6LWT3</accession>
<reference evidence="5 6" key="1">
    <citation type="submission" date="2016-09" db="EMBL/GenBank/DDBJ databases">
        <authorList>
            <person name="Capua I."/>
            <person name="De Benedictis P."/>
            <person name="Joannis T."/>
            <person name="Lombin L.H."/>
            <person name="Cattoli G."/>
        </authorList>
    </citation>
    <scope>NUCLEOTIDE SEQUENCE [LARGE SCALE GENOMIC DNA]</scope>
    <source>
        <strain evidence="5 6">NIO-1002</strain>
    </source>
</reference>